<evidence type="ECO:0000256" key="1">
    <source>
        <dbReference type="ARBA" id="ARBA00022679"/>
    </source>
</evidence>
<dbReference type="InterPro" id="IPR059117">
    <property type="entry name" value="APS_kinase_dom"/>
</dbReference>
<feature type="domain" description="APS kinase" evidence="2">
    <location>
        <begin position="2"/>
        <end position="49"/>
    </location>
</feature>
<dbReference type="GO" id="GO:0010134">
    <property type="term" value="P:sulfate assimilation via adenylyl sulfate reduction"/>
    <property type="evidence" value="ECO:0007669"/>
    <property type="project" value="TreeGrafter"/>
</dbReference>
<reference evidence="3" key="1">
    <citation type="journal article" date="2022" name="bioRxiv">
        <title>Sequencing and chromosome-scale assembly of the giantPleurodeles waltlgenome.</title>
        <authorList>
            <person name="Brown T."/>
            <person name="Elewa A."/>
            <person name="Iarovenko S."/>
            <person name="Subramanian E."/>
            <person name="Araus A.J."/>
            <person name="Petzold A."/>
            <person name="Susuki M."/>
            <person name="Suzuki K.-i.T."/>
            <person name="Hayashi T."/>
            <person name="Toyoda A."/>
            <person name="Oliveira C."/>
            <person name="Osipova E."/>
            <person name="Leigh N.D."/>
            <person name="Simon A."/>
            <person name="Yun M.H."/>
        </authorList>
    </citation>
    <scope>NUCLEOTIDE SEQUENCE</scope>
    <source>
        <strain evidence="3">20211129_DDA</strain>
        <tissue evidence="3">Liver</tissue>
    </source>
</reference>
<dbReference type="GO" id="GO:0005737">
    <property type="term" value="C:cytoplasm"/>
    <property type="evidence" value="ECO:0007669"/>
    <property type="project" value="TreeGrafter"/>
</dbReference>
<protein>
    <recommendedName>
        <fullName evidence="2">APS kinase domain-containing protein</fullName>
    </recommendedName>
</protein>
<dbReference type="SUPFAM" id="SSF52540">
    <property type="entry name" value="P-loop containing nucleoside triphosphate hydrolases"/>
    <property type="match status" value="1"/>
</dbReference>
<dbReference type="Gene3D" id="3.40.50.300">
    <property type="entry name" value="P-loop containing nucleotide triphosphate hydrolases"/>
    <property type="match status" value="1"/>
</dbReference>
<dbReference type="PANTHER" id="PTHR42700">
    <property type="entry name" value="SULFATE ADENYLYLTRANSFERASE"/>
    <property type="match status" value="1"/>
</dbReference>
<name>A0AAV7S9J0_PLEWA</name>
<dbReference type="AlphaFoldDB" id="A0AAV7S9J0"/>
<dbReference type="InterPro" id="IPR027417">
    <property type="entry name" value="P-loop_NTPase"/>
</dbReference>
<dbReference type="GO" id="GO:0004781">
    <property type="term" value="F:sulfate adenylyltransferase (ATP) activity"/>
    <property type="evidence" value="ECO:0007669"/>
    <property type="project" value="TreeGrafter"/>
</dbReference>
<proteinExistence type="predicted"/>
<keyword evidence="1" id="KW-0808">Transferase</keyword>
<keyword evidence="4" id="KW-1185">Reference proteome</keyword>
<gene>
    <name evidence="3" type="ORF">NDU88_001961</name>
</gene>
<evidence type="ECO:0000313" key="4">
    <source>
        <dbReference type="Proteomes" id="UP001066276"/>
    </source>
</evidence>
<accession>A0AAV7S9J0</accession>
<dbReference type="GO" id="GO:0019379">
    <property type="term" value="P:sulfate assimilation, phosphoadenylyl sulfate reduction by phosphoadenylyl-sulfate reductase (thioredoxin)"/>
    <property type="evidence" value="ECO:0007669"/>
    <property type="project" value="TreeGrafter"/>
</dbReference>
<dbReference type="EMBL" id="JANPWB010000008">
    <property type="protein sequence ID" value="KAJ1161476.1"/>
    <property type="molecule type" value="Genomic_DNA"/>
</dbReference>
<sequence>MVFVGAPLHVCEPRDVKGLYKKARAGEIKGFTGIDSDYEKPEAPELVLKTESCEVNDYIQQVLELLQERDIVRVDASY</sequence>
<dbReference type="InterPro" id="IPR050512">
    <property type="entry name" value="Sulf_AdTrans/APS_kinase"/>
</dbReference>
<dbReference type="PANTHER" id="PTHR42700:SF1">
    <property type="entry name" value="SULFATE ADENYLYLTRANSFERASE"/>
    <property type="match status" value="1"/>
</dbReference>
<dbReference type="Proteomes" id="UP001066276">
    <property type="component" value="Chromosome 4_2"/>
</dbReference>
<evidence type="ECO:0000259" key="2">
    <source>
        <dbReference type="Pfam" id="PF01583"/>
    </source>
</evidence>
<evidence type="ECO:0000313" key="3">
    <source>
        <dbReference type="EMBL" id="KAJ1161476.1"/>
    </source>
</evidence>
<organism evidence="3 4">
    <name type="scientific">Pleurodeles waltl</name>
    <name type="common">Iberian ribbed newt</name>
    <dbReference type="NCBI Taxonomy" id="8319"/>
    <lineage>
        <taxon>Eukaryota</taxon>
        <taxon>Metazoa</taxon>
        <taxon>Chordata</taxon>
        <taxon>Craniata</taxon>
        <taxon>Vertebrata</taxon>
        <taxon>Euteleostomi</taxon>
        <taxon>Amphibia</taxon>
        <taxon>Batrachia</taxon>
        <taxon>Caudata</taxon>
        <taxon>Salamandroidea</taxon>
        <taxon>Salamandridae</taxon>
        <taxon>Pleurodelinae</taxon>
        <taxon>Pleurodeles</taxon>
    </lineage>
</organism>
<comment type="caution">
    <text evidence="3">The sequence shown here is derived from an EMBL/GenBank/DDBJ whole genome shotgun (WGS) entry which is preliminary data.</text>
</comment>
<dbReference type="Pfam" id="PF01583">
    <property type="entry name" value="APS_kinase"/>
    <property type="match status" value="1"/>
</dbReference>